<evidence type="ECO:0000313" key="3">
    <source>
        <dbReference type="Proteomes" id="UP001172778"/>
    </source>
</evidence>
<accession>A0ABT7E5S9</accession>
<dbReference type="RefSeq" id="WP_284102588.1">
    <property type="nucleotide sequence ID" value="NZ_JARRAF010000034.1"/>
</dbReference>
<feature type="transmembrane region" description="Helical" evidence="1">
    <location>
        <begin position="219"/>
        <end position="244"/>
    </location>
</feature>
<sequence length="314" mass="33548">MADMVSVAWAALNSALSVLPGKVAEMSGRTIPAGLGLTGVLSLWALMWHVIDFYAANNFASWTRDTLQTVIRVAILTALLLAYASANGPKGWLVQGADELVMLITGSSDANPCQIALTQLAKAIQAVSWMNDVSQSGAADAGLSISAYNPMTLLMELHRMLVRLLLIGLLSGLLTICGVVYCGIYLLSNLTLSIAIIMGPLMLPWLLMERFEWLADSWIKFSIGAALYKVVAAILFMLGTELVIPAQTTAKLLSQQLALETGTKAYSPMVDLFAAAPVVMILMLVIMMMSSAPSIAANLLSGNASVRLGRFPLR</sequence>
<keyword evidence="1" id="KW-0812">Transmembrane</keyword>
<evidence type="ECO:0000256" key="1">
    <source>
        <dbReference type="SAM" id="Phobius"/>
    </source>
</evidence>
<feature type="transmembrane region" description="Helical" evidence="1">
    <location>
        <begin position="190"/>
        <end position="207"/>
    </location>
</feature>
<evidence type="ECO:0000313" key="2">
    <source>
        <dbReference type="EMBL" id="MDK2126267.1"/>
    </source>
</evidence>
<keyword evidence="1" id="KW-1133">Transmembrane helix</keyword>
<keyword evidence="3" id="KW-1185">Reference proteome</keyword>
<dbReference type="Proteomes" id="UP001172778">
    <property type="component" value="Unassembled WGS sequence"/>
</dbReference>
<reference evidence="2" key="1">
    <citation type="submission" date="2023-03" db="EMBL/GenBank/DDBJ databases">
        <title>Chitinimonas shenzhenensis gen. nov., sp. nov., a novel member of family Burkholderiaceae isolated from activated sludge collected in Shen Zhen, China.</title>
        <authorList>
            <person name="Wang X."/>
        </authorList>
    </citation>
    <scope>NUCLEOTIDE SEQUENCE</scope>
    <source>
        <strain evidence="2">DQS-5</strain>
    </source>
</reference>
<feature type="transmembrane region" description="Helical" evidence="1">
    <location>
        <begin position="160"/>
        <end position="183"/>
    </location>
</feature>
<gene>
    <name evidence="2" type="ORF">PZA18_19670</name>
</gene>
<proteinExistence type="predicted"/>
<feature type="transmembrane region" description="Helical" evidence="1">
    <location>
        <begin position="67"/>
        <end position="86"/>
    </location>
</feature>
<feature type="transmembrane region" description="Helical" evidence="1">
    <location>
        <begin position="33"/>
        <end position="55"/>
    </location>
</feature>
<protein>
    <submittedName>
        <fullName evidence="2">Type IV secretion system protein</fullName>
    </submittedName>
</protein>
<dbReference type="EMBL" id="JARRAF010000034">
    <property type="protein sequence ID" value="MDK2126267.1"/>
    <property type="molecule type" value="Genomic_DNA"/>
</dbReference>
<name>A0ABT7E5S9_9NEIS</name>
<comment type="caution">
    <text evidence="2">The sequence shown here is derived from an EMBL/GenBank/DDBJ whole genome shotgun (WGS) entry which is preliminary data.</text>
</comment>
<organism evidence="2 3">
    <name type="scientific">Parachitinimonas caeni</name>
    <dbReference type="NCBI Taxonomy" id="3031301"/>
    <lineage>
        <taxon>Bacteria</taxon>
        <taxon>Pseudomonadati</taxon>
        <taxon>Pseudomonadota</taxon>
        <taxon>Betaproteobacteria</taxon>
        <taxon>Neisseriales</taxon>
        <taxon>Chitinibacteraceae</taxon>
        <taxon>Parachitinimonas</taxon>
    </lineage>
</organism>
<feature type="transmembrane region" description="Helical" evidence="1">
    <location>
        <begin position="265"/>
        <end position="289"/>
    </location>
</feature>
<keyword evidence="1" id="KW-0472">Membrane</keyword>